<comment type="subcellular location">
    <subcellularLocation>
        <location evidence="1">Membrane</location>
        <topology evidence="1">Multi-pass membrane protein</topology>
    </subcellularLocation>
</comment>
<feature type="transmembrane region" description="Helical" evidence="6">
    <location>
        <begin position="345"/>
        <end position="368"/>
    </location>
</feature>
<keyword evidence="8" id="KW-1185">Reference proteome</keyword>
<gene>
    <name evidence="7" type="ORF">SAMN04488529_10493</name>
</gene>
<dbReference type="InterPro" id="IPR001182">
    <property type="entry name" value="FtsW/RodA"/>
</dbReference>
<feature type="transmembrane region" description="Helical" evidence="6">
    <location>
        <begin position="188"/>
        <end position="206"/>
    </location>
</feature>
<sequence>MLSKFKINFKMLRQLDKTVTISMVLLILFGILNIYVASRSEYGTMFLKRQLIWFVVSMVALYFMIAIDYSVFKAYTPLFYWGSVALLILTMFIGTDINGARGWIRLGPASFQPSELAKMATIMMLGKQLEDMDGTINELKNFMKMAFYAAIPALFIVTQPDMGMTMVLFFIVLGIFFVGGLDVKILGGGLLSLLLVVILVWNSGLIQDYQKKRLTSFTNPEADSSDTGYHLRQSLISIGSGGFIGVRNPVVGNKTSGYAAQYVPEVQTDFIFASIGEQWGTLGCMFLLLLYGMLISKMVAIGRTAKDKFGSIICVGLVAYFLFAILQNIGMTIGLMAITGITLPLISYGGTSLLTTVLSVGLVINIGMRRKRIYF</sequence>
<evidence type="ECO:0000256" key="5">
    <source>
        <dbReference type="ARBA" id="ARBA00023136"/>
    </source>
</evidence>
<feature type="transmembrane region" description="Helical" evidence="6">
    <location>
        <begin position="164"/>
        <end position="181"/>
    </location>
</feature>
<evidence type="ECO:0000256" key="6">
    <source>
        <dbReference type="SAM" id="Phobius"/>
    </source>
</evidence>
<dbReference type="Proteomes" id="UP000198597">
    <property type="component" value="Unassembled WGS sequence"/>
</dbReference>
<organism evidence="7 8">
    <name type="scientific">Clostridium gasigenes</name>
    <dbReference type="NCBI Taxonomy" id="94869"/>
    <lineage>
        <taxon>Bacteria</taxon>
        <taxon>Bacillati</taxon>
        <taxon>Bacillota</taxon>
        <taxon>Clostridia</taxon>
        <taxon>Eubacteriales</taxon>
        <taxon>Clostridiaceae</taxon>
        <taxon>Clostridium</taxon>
    </lineage>
</organism>
<dbReference type="NCBIfam" id="TIGR02210">
    <property type="entry name" value="rodA_shape"/>
    <property type="match status" value="1"/>
</dbReference>
<feature type="transmembrane region" description="Helical" evidence="6">
    <location>
        <begin position="50"/>
        <end position="72"/>
    </location>
</feature>
<feature type="transmembrane region" description="Helical" evidence="6">
    <location>
        <begin position="312"/>
        <end position="339"/>
    </location>
</feature>
<dbReference type="OrthoDB" id="9812661at2"/>
<evidence type="ECO:0000313" key="8">
    <source>
        <dbReference type="Proteomes" id="UP000198597"/>
    </source>
</evidence>
<dbReference type="GO" id="GO:0051301">
    <property type="term" value="P:cell division"/>
    <property type="evidence" value="ECO:0007669"/>
    <property type="project" value="InterPro"/>
</dbReference>
<evidence type="ECO:0000256" key="1">
    <source>
        <dbReference type="ARBA" id="ARBA00004141"/>
    </source>
</evidence>
<feature type="transmembrane region" description="Helical" evidence="6">
    <location>
        <begin position="20"/>
        <end position="38"/>
    </location>
</feature>
<dbReference type="GO" id="GO:0032153">
    <property type="term" value="C:cell division site"/>
    <property type="evidence" value="ECO:0007669"/>
    <property type="project" value="TreeGrafter"/>
</dbReference>
<keyword evidence="2 6" id="KW-0812">Transmembrane</keyword>
<feature type="transmembrane region" description="Helical" evidence="6">
    <location>
        <begin position="78"/>
        <end position="97"/>
    </location>
</feature>
<dbReference type="EMBL" id="FNJM01000004">
    <property type="protein sequence ID" value="SDP35088.1"/>
    <property type="molecule type" value="Genomic_DNA"/>
</dbReference>
<protein>
    <submittedName>
        <fullName evidence="7">Rod shape determining protein RodA</fullName>
    </submittedName>
</protein>
<reference evidence="7 8" key="1">
    <citation type="submission" date="2016-10" db="EMBL/GenBank/DDBJ databases">
        <authorList>
            <person name="de Groot N.N."/>
        </authorList>
    </citation>
    <scope>NUCLEOTIDE SEQUENCE [LARGE SCALE GENOMIC DNA]</scope>
    <source>
        <strain evidence="7 8">DSM 12272</strain>
    </source>
</reference>
<name>A0A1H0S1G7_9CLOT</name>
<dbReference type="PANTHER" id="PTHR30474">
    <property type="entry name" value="CELL CYCLE PROTEIN"/>
    <property type="match status" value="1"/>
</dbReference>
<evidence type="ECO:0000256" key="3">
    <source>
        <dbReference type="ARBA" id="ARBA00022960"/>
    </source>
</evidence>
<dbReference type="STRING" id="94869.SAMN04488529_10493"/>
<dbReference type="Pfam" id="PF01098">
    <property type="entry name" value="FTSW_RODA_SPOVE"/>
    <property type="match status" value="1"/>
</dbReference>
<feature type="transmembrane region" description="Helical" evidence="6">
    <location>
        <begin position="279"/>
        <end position="300"/>
    </location>
</feature>
<accession>A0A1H0S1G7</accession>
<evidence type="ECO:0000256" key="2">
    <source>
        <dbReference type="ARBA" id="ARBA00022692"/>
    </source>
</evidence>
<dbReference type="RefSeq" id="WP_089968523.1">
    <property type="nucleotide sequence ID" value="NZ_FNJM01000004.1"/>
</dbReference>
<evidence type="ECO:0000313" key="7">
    <source>
        <dbReference type="EMBL" id="SDP35088.1"/>
    </source>
</evidence>
<dbReference type="GO" id="GO:0008360">
    <property type="term" value="P:regulation of cell shape"/>
    <property type="evidence" value="ECO:0007669"/>
    <property type="project" value="UniProtKB-KW"/>
</dbReference>
<dbReference type="PANTHER" id="PTHR30474:SF1">
    <property type="entry name" value="PEPTIDOGLYCAN GLYCOSYLTRANSFERASE MRDB"/>
    <property type="match status" value="1"/>
</dbReference>
<dbReference type="GO" id="GO:0015648">
    <property type="term" value="F:lipid-linked peptidoglycan transporter activity"/>
    <property type="evidence" value="ECO:0007669"/>
    <property type="project" value="TreeGrafter"/>
</dbReference>
<proteinExistence type="predicted"/>
<keyword evidence="5 6" id="KW-0472">Membrane</keyword>
<dbReference type="AlphaFoldDB" id="A0A1H0S1G7"/>
<dbReference type="InterPro" id="IPR011923">
    <property type="entry name" value="RodA/MrdB"/>
</dbReference>
<evidence type="ECO:0000256" key="4">
    <source>
        <dbReference type="ARBA" id="ARBA00022989"/>
    </source>
</evidence>
<keyword evidence="4 6" id="KW-1133">Transmembrane helix</keyword>
<keyword evidence="3" id="KW-0133">Cell shape</keyword>
<dbReference type="GO" id="GO:0005886">
    <property type="term" value="C:plasma membrane"/>
    <property type="evidence" value="ECO:0007669"/>
    <property type="project" value="TreeGrafter"/>
</dbReference>